<evidence type="ECO:0000256" key="1">
    <source>
        <dbReference type="SAM" id="MobiDB-lite"/>
    </source>
</evidence>
<evidence type="ECO:0000313" key="3">
    <source>
        <dbReference type="Proteomes" id="UP000441523"/>
    </source>
</evidence>
<dbReference type="EMBL" id="VZZJ01000006">
    <property type="protein sequence ID" value="KAB1073952.1"/>
    <property type="molecule type" value="Genomic_DNA"/>
</dbReference>
<dbReference type="Pfam" id="PF21973">
    <property type="entry name" value="DUF6925"/>
    <property type="match status" value="1"/>
</dbReference>
<dbReference type="InterPro" id="IPR053838">
    <property type="entry name" value="DUF6925"/>
</dbReference>
<keyword evidence="3" id="KW-1185">Reference proteome</keyword>
<protein>
    <submittedName>
        <fullName evidence="2">Uncharacterized protein</fullName>
    </submittedName>
</protein>
<gene>
    <name evidence="2" type="ORF">F6X51_09490</name>
</gene>
<accession>A0A6N6MU68</accession>
<name>A0A6N6MU68_9HYPH</name>
<dbReference type="Proteomes" id="UP000441523">
    <property type="component" value="Unassembled WGS sequence"/>
</dbReference>
<sequence length="338" mass="35819">MSFEPEIGGLIRSALDDPETGWTLGAFGALAAFRWAADEWRAPLDDGRLGHVTPRGGIGLRPRDDLVPVAYETALGADWSQAVALCLPEAACAGPGRVAVTEIGPDKDALWAEDRDAPLFDLGLGLGQAAMAVRARGAAALERLRAAHGGGFLAPDDPALNPAAPGDLAWIVSGPLGRIEVFGDPFRDPLGPRVFLAPHMLRLRRTHAATAPIPSGIVPVAHLLPPHPAKTAMGDPVPFDPARHAAFDVLLSRWGIPHVVAAKRHAGGLGPRPATPPDRWTRAAERVARAQAAHRDAAPRRSKDRLTVRDGTPEVSPRYDPLIVRALQKGCESAVDDD</sequence>
<dbReference type="RefSeq" id="WP_150962995.1">
    <property type="nucleotide sequence ID" value="NZ_VZZJ01000006.1"/>
</dbReference>
<dbReference type="AlphaFoldDB" id="A0A6N6MU68"/>
<feature type="region of interest" description="Disordered" evidence="1">
    <location>
        <begin position="287"/>
        <end position="320"/>
    </location>
</feature>
<proteinExistence type="predicted"/>
<feature type="compositionally biased region" description="Basic and acidic residues" evidence="1">
    <location>
        <begin position="287"/>
        <end position="312"/>
    </location>
</feature>
<reference evidence="2 3" key="1">
    <citation type="submission" date="2019-09" db="EMBL/GenBank/DDBJ databases">
        <title>YIM 132548 draft genome.</title>
        <authorList>
            <person name="Jiang L."/>
        </authorList>
    </citation>
    <scope>NUCLEOTIDE SEQUENCE [LARGE SCALE GENOMIC DNA]</scope>
    <source>
        <strain evidence="2 3">YIM 132548</strain>
    </source>
</reference>
<comment type="caution">
    <text evidence="2">The sequence shown here is derived from an EMBL/GenBank/DDBJ whole genome shotgun (WGS) entry which is preliminary data.</text>
</comment>
<organism evidence="2 3">
    <name type="scientific">Methylobacterium planeticum</name>
    <dbReference type="NCBI Taxonomy" id="2615211"/>
    <lineage>
        <taxon>Bacteria</taxon>
        <taxon>Pseudomonadati</taxon>
        <taxon>Pseudomonadota</taxon>
        <taxon>Alphaproteobacteria</taxon>
        <taxon>Hyphomicrobiales</taxon>
        <taxon>Methylobacteriaceae</taxon>
        <taxon>Methylobacterium</taxon>
    </lineage>
</organism>
<evidence type="ECO:0000313" key="2">
    <source>
        <dbReference type="EMBL" id="KAB1073952.1"/>
    </source>
</evidence>